<dbReference type="EMBL" id="BJUK01000017">
    <property type="protein sequence ID" value="GEK47554.1"/>
    <property type="molecule type" value="Genomic_DNA"/>
</dbReference>
<evidence type="ECO:0000259" key="1">
    <source>
        <dbReference type="Pfam" id="PF03992"/>
    </source>
</evidence>
<dbReference type="RefSeq" id="WP_146802893.1">
    <property type="nucleotide sequence ID" value="NZ_BJUK01000017.1"/>
</dbReference>
<protein>
    <submittedName>
        <fullName evidence="2">Polysaccharide biosynthesis protein</fullName>
    </submittedName>
</protein>
<comment type="caution">
    <text evidence="2">The sequence shown here is derived from an EMBL/GenBank/DDBJ whole genome shotgun (WGS) entry which is preliminary data.</text>
</comment>
<dbReference type="Gene3D" id="3.30.70.100">
    <property type="match status" value="1"/>
</dbReference>
<organism evidence="2 3">
    <name type="scientific">Bisbaumannia pacifica</name>
    <dbReference type="NCBI Taxonomy" id="77098"/>
    <lineage>
        <taxon>Bacteria</taxon>
        <taxon>Pseudomonadati</taxon>
        <taxon>Pseudomonadota</taxon>
        <taxon>Gammaproteobacteria</taxon>
        <taxon>Oceanospirillales</taxon>
        <taxon>Halomonadaceae</taxon>
        <taxon>Bisbaumannia</taxon>
    </lineage>
</organism>
<dbReference type="Proteomes" id="UP000321275">
    <property type="component" value="Unassembled WGS sequence"/>
</dbReference>
<dbReference type="PANTHER" id="PTHR37811:SF2">
    <property type="entry name" value="ABM DOMAIN-CONTAINING PROTEIN"/>
    <property type="match status" value="1"/>
</dbReference>
<keyword evidence="3" id="KW-1185">Reference proteome</keyword>
<feature type="domain" description="ABM" evidence="1">
    <location>
        <begin position="9"/>
        <end position="80"/>
    </location>
</feature>
<evidence type="ECO:0000313" key="2">
    <source>
        <dbReference type="EMBL" id="GEK47554.1"/>
    </source>
</evidence>
<dbReference type="AlphaFoldDB" id="A0A510X826"/>
<name>A0A510X826_9GAMM</name>
<dbReference type="PANTHER" id="PTHR37811">
    <property type="entry name" value="BLL5343 PROTEIN"/>
    <property type="match status" value="1"/>
</dbReference>
<evidence type="ECO:0000313" key="3">
    <source>
        <dbReference type="Proteomes" id="UP000321275"/>
    </source>
</evidence>
<reference evidence="2 3" key="1">
    <citation type="submission" date="2019-07" db="EMBL/GenBank/DDBJ databases">
        <title>Whole genome shotgun sequence of Halomonas pacifica NBRC 102220.</title>
        <authorList>
            <person name="Hosoyama A."/>
            <person name="Uohara A."/>
            <person name="Ohji S."/>
            <person name="Ichikawa N."/>
        </authorList>
    </citation>
    <scope>NUCLEOTIDE SEQUENCE [LARGE SCALE GENOMIC DNA]</scope>
    <source>
        <strain evidence="2 3">NBRC 102220</strain>
    </source>
</reference>
<dbReference type="InterPro" id="IPR011008">
    <property type="entry name" value="Dimeric_a/b-barrel"/>
</dbReference>
<dbReference type="InterPro" id="IPR052936">
    <property type="entry name" value="Jasmonate_Hydroxylase-like"/>
</dbReference>
<gene>
    <name evidence="2" type="ORF">HPA02_18370</name>
</gene>
<accession>A0A510X826</accession>
<dbReference type="OrthoDB" id="9797060at2"/>
<dbReference type="Pfam" id="PF03992">
    <property type="entry name" value="ABM"/>
    <property type="match status" value="1"/>
</dbReference>
<sequence>MIATTPEPPYYAVIFTSLRSEEEAGYAEMAERMLELATEQPGFLGVESAREGLGITVSYWRDPEAIRAWKANMEHREAQRLGHRQWYRHFRVRVARVEREYGI</sequence>
<dbReference type="InterPro" id="IPR007138">
    <property type="entry name" value="ABM_dom"/>
</dbReference>
<proteinExistence type="predicted"/>
<dbReference type="SUPFAM" id="SSF54909">
    <property type="entry name" value="Dimeric alpha+beta barrel"/>
    <property type="match status" value="1"/>
</dbReference>